<dbReference type="InterPro" id="IPR005238">
    <property type="entry name" value="ComB-like"/>
</dbReference>
<sequence>MYTQQPYRCRFDWGRRGTHMAAARGDILVIVDTLSFATAAVTAVQHGGIIYPYPIHEDDPALFARSIGAEVAVNRHEVPSRGRFSLSPSTLQQIEPGTRVVLPSPNGATCSRYARQVPYLFVGCLVNAQASANAISSLLEQHDLNVTVIACGERWQTPSEDGELRVAIEDYLGAGAILSYLAHEKSPEAEVCAGAFIHTQNRIASLIWNCGSGRELRAKGFADDVHAASQLNRYNTVPFMKDDHLAPWP</sequence>
<evidence type="ECO:0000256" key="3">
    <source>
        <dbReference type="ARBA" id="ARBA00012953"/>
    </source>
</evidence>
<name>A0A401ZKF0_9CHLR</name>
<evidence type="ECO:0000313" key="8">
    <source>
        <dbReference type="EMBL" id="GCE07341.1"/>
    </source>
</evidence>
<dbReference type="Proteomes" id="UP000287224">
    <property type="component" value="Unassembled WGS sequence"/>
</dbReference>
<evidence type="ECO:0000313" key="9">
    <source>
        <dbReference type="Proteomes" id="UP000287224"/>
    </source>
</evidence>
<evidence type="ECO:0000256" key="7">
    <source>
        <dbReference type="ARBA" id="ARBA00033711"/>
    </source>
</evidence>
<evidence type="ECO:0000256" key="6">
    <source>
        <dbReference type="ARBA" id="ARBA00022842"/>
    </source>
</evidence>
<dbReference type="AlphaFoldDB" id="A0A401ZKF0"/>
<dbReference type="OrthoDB" id="4913at2"/>
<keyword evidence="9" id="KW-1185">Reference proteome</keyword>
<dbReference type="GO" id="GO:0000287">
    <property type="term" value="F:magnesium ion binding"/>
    <property type="evidence" value="ECO:0007669"/>
    <property type="project" value="InterPro"/>
</dbReference>
<dbReference type="PANTHER" id="PTHR37311">
    <property type="entry name" value="2-PHOSPHOSULFOLACTATE PHOSPHATASE-RELATED"/>
    <property type="match status" value="1"/>
</dbReference>
<dbReference type="SUPFAM" id="SSF142823">
    <property type="entry name" value="ComB-like"/>
    <property type="match status" value="1"/>
</dbReference>
<protein>
    <recommendedName>
        <fullName evidence="4">Probable 2-phosphosulfolactate phosphatase</fullName>
        <ecNumber evidence="3">3.1.3.71</ecNumber>
    </recommendedName>
</protein>
<dbReference type="GO" id="GO:0050545">
    <property type="term" value="F:sulfopyruvate decarboxylase activity"/>
    <property type="evidence" value="ECO:0007669"/>
    <property type="project" value="TreeGrafter"/>
</dbReference>
<evidence type="ECO:0000256" key="2">
    <source>
        <dbReference type="ARBA" id="ARBA00009997"/>
    </source>
</evidence>
<dbReference type="GO" id="GO:0050532">
    <property type="term" value="F:2-phosphosulfolactate phosphatase activity"/>
    <property type="evidence" value="ECO:0007669"/>
    <property type="project" value="UniProtKB-EC"/>
</dbReference>
<accession>A0A401ZKF0</accession>
<dbReference type="EC" id="3.1.3.71" evidence="3"/>
<keyword evidence="6" id="KW-0460">Magnesium</keyword>
<dbReference type="RefSeq" id="WP_126598521.1">
    <property type="nucleotide sequence ID" value="NZ_BIFQ01000001.1"/>
</dbReference>
<comment type="similarity">
    <text evidence="2">Belongs to the ComB family.</text>
</comment>
<comment type="catalytic activity">
    <reaction evidence="7">
        <text>(2R)-O-phospho-3-sulfolactate + H2O = (2R)-3-sulfolactate + phosphate</text>
        <dbReference type="Rhea" id="RHEA:23416"/>
        <dbReference type="ChEBI" id="CHEBI:15377"/>
        <dbReference type="ChEBI" id="CHEBI:15597"/>
        <dbReference type="ChEBI" id="CHEBI:43474"/>
        <dbReference type="ChEBI" id="CHEBI:58738"/>
        <dbReference type="EC" id="3.1.3.71"/>
    </reaction>
</comment>
<reference evidence="9" key="1">
    <citation type="submission" date="2018-12" db="EMBL/GenBank/DDBJ databases">
        <title>Tengunoibacter tsumagoiensis gen. nov., sp. nov., Dictyobacter kobayashii sp. nov., D. alpinus sp. nov., and D. joshuensis sp. nov. and description of Dictyobacteraceae fam. nov. within the order Ktedonobacterales isolated from Tengu-no-mugimeshi.</title>
        <authorList>
            <person name="Wang C.M."/>
            <person name="Zheng Y."/>
            <person name="Sakai Y."/>
            <person name="Toyoda A."/>
            <person name="Minakuchi Y."/>
            <person name="Abe K."/>
            <person name="Yokota A."/>
            <person name="Yabe S."/>
        </authorList>
    </citation>
    <scope>NUCLEOTIDE SEQUENCE [LARGE SCALE GENOMIC DNA]</scope>
    <source>
        <strain evidence="9">S-27</strain>
    </source>
</reference>
<comment type="cofactor">
    <cofactor evidence="1">
        <name>Mg(2+)</name>
        <dbReference type="ChEBI" id="CHEBI:18420"/>
    </cofactor>
</comment>
<gene>
    <name evidence="8" type="ORF">KDAU_46700</name>
</gene>
<dbReference type="PANTHER" id="PTHR37311:SF1">
    <property type="entry name" value="2-PHOSPHOSULFOLACTATE PHOSPHATASE-RELATED"/>
    <property type="match status" value="1"/>
</dbReference>
<organism evidence="8 9">
    <name type="scientific">Dictyobacter aurantiacus</name>
    <dbReference type="NCBI Taxonomy" id="1936993"/>
    <lineage>
        <taxon>Bacteria</taxon>
        <taxon>Bacillati</taxon>
        <taxon>Chloroflexota</taxon>
        <taxon>Ktedonobacteria</taxon>
        <taxon>Ktedonobacterales</taxon>
        <taxon>Dictyobacteraceae</taxon>
        <taxon>Dictyobacter</taxon>
    </lineage>
</organism>
<evidence type="ECO:0000256" key="1">
    <source>
        <dbReference type="ARBA" id="ARBA00001946"/>
    </source>
</evidence>
<keyword evidence="5" id="KW-0378">Hydrolase</keyword>
<evidence type="ECO:0000256" key="5">
    <source>
        <dbReference type="ARBA" id="ARBA00022801"/>
    </source>
</evidence>
<dbReference type="EMBL" id="BIFQ01000001">
    <property type="protein sequence ID" value="GCE07341.1"/>
    <property type="molecule type" value="Genomic_DNA"/>
</dbReference>
<proteinExistence type="inferred from homology"/>
<comment type="caution">
    <text evidence="8">The sequence shown here is derived from an EMBL/GenBank/DDBJ whole genome shotgun (WGS) entry which is preliminary data.</text>
</comment>
<dbReference type="Pfam" id="PF04029">
    <property type="entry name" value="2-ph_phosp"/>
    <property type="match status" value="1"/>
</dbReference>
<dbReference type="InterPro" id="IPR036702">
    <property type="entry name" value="ComB-like_sf"/>
</dbReference>
<dbReference type="Gene3D" id="3.90.1560.10">
    <property type="entry name" value="ComB-like"/>
    <property type="match status" value="1"/>
</dbReference>
<evidence type="ECO:0000256" key="4">
    <source>
        <dbReference type="ARBA" id="ARBA00021948"/>
    </source>
</evidence>